<evidence type="ECO:0000256" key="1">
    <source>
        <dbReference type="SAM" id="Phobius"/>
    </source>
</evidence>
<reference evidence="2" key="1">
    <citation type="submission" date="2015-04" db="EMBL/GenBank/DDBJ databases">
        <title>The genome sequence of the plant pathogenic Rhizarian Plasmodiophora brassicae reveals insights in its biotrophic life cycle and the origin of chitin synthesis.</title>
        <authorList>
            <person name="Schwelm A."/>
            <person name="Fogelqvist J."/>
            <person name="Knaust A."/>
            <person name="Julke S."/>
            <person name="Lilja T."/>
            <person name="Dhandapani V."/>
            <person name="Bonilla-Rosso G."/>
            <person name="Karlsson M."/>
            <person name="Shevchenko A."/>
            <person name="Choi S.R."/>
            <person name="Kim H.G."/>
            <person name="Park J.Y."/>
            <person name="Lim Y.P."/>
            <person name="Ludwig-Muller J."/>
            <person name="Dixelius C."/>
        </authorList>
    </citation>
    <scope>NUCLEOTIDE SEQUENCE</scope>
    <source>
        <tissue evidence="2">Potato root galls</tissue>
    </source>
</reference>
<dbReference type="EMBL" id="HACM01007698">
    <property type="protein sequence ID" value="CRZ08140.1"/>
    <property type="molecule type" value="Transcribed_RNA"/>
</dbReference>
<name>A0A0H5R1Q7_9EUKA</name>
<protein>
    <submittedName>
        <fullName evidence="2">Uncharacterized protein</fullName>
    </submittedName>
</protein>
<keyword evidence="1" id="KW-0812">Transmembrane</keyword>
<feature type="transmembrane region" description="Helical" evidence="1">
    <location>
        <begin position="6"/>
        <end position="27"/>
    </location>
</feature>
<proteinExistence type="predicted"/>
<keyword evidence="1" id="KW-1133">Transmembrane helix</keyword>
<sequence length="108" mass="11954">MFNSYAVHLIIVDVNLMVAGSFSNHLWNRNGPALESRRIVRKHDPCLIHQWAIAAQIGTVAIVPIFAPTKRLATVKGVRPSAVLGVNIGSVQQELEHGQTCHRQQTPR</sequence>
<dbReference type="AlphaFoldDB" id="A0A0H5R1Q7"/>
<evidence type="ECO:0000313" key="2">
    <source>
        <dbReference type="EMBL" id="CRZ08140.1"/>
    </source>
</evidence>
<keyword evidence="1" id="KW-0472">Membrane</keyword>
<organism evidence="2">
    <name type="scientific">Spongospora subterranea</name>
    <dbReference type="NCBI Taxonomy" id="70186"/>
    <lineage>
        <taxon>Eukaryota</taxon>
        <taxon>Sar</taxon>
        <taxon>Rhizaria</taxon>
        <taxon>Endomyxa</taxon>
        <taxon>Phytomyxea</taxon>
        <taxon>Plasmodiophorida</taxon>
        <taxon>Plasmodiophoridae</taxon>
        <taxon>Spongospora</taxon>
    </lineage>
</organism>
<dbReference type="EMBL" id="HACM01007697">
    <property type="protein sequence ID" value="CRZ08139.1"/>
    <property type="molecule type" value="Transcribed_RNA"/>
</dbReference>
<accession>A0A0H5R1Q7</accession>
<feature type="transmembrane region" description="Helical" evidence="1">
    <location>
        <begin position="48"/>
        <end position="67"/>
    </location>
</feature>